<proteinExistence type="predicted"/>
<accession>A0A3D9YWG9</accession>
<comment type="caution">
    <text evidence="2">The sequence shown here is derived from an EMBL/GenBank/DDBJ whole genome shotgun (WGS) entry which is preliminary data.</text>
</comment>
<name>A0A3D9YWG9_9HYPH</name>
<dbReference type="EMBL" id="QUMO01000006">
    <property type="protein sequence ID" value="REF83249.1"/>
    <property type="molecule type" value="Genomic_DNA"/>
</dbReference>
<keyword evidence="1" id="KW-0175">Coiled coil</keyword>
<evidence type="ECO:0000256" key="1">
    <source>
        <dbReference type="SAM" id="Coils"/>
    </source>
</evidence>
<keyword evidence="3" id="KW-1185">Reference proteome</keyword>
<feature type="coiled-coil region" evidence="1">
    <location>
        <begin position="556"/>
        <end position="606"/>
    </location>
</feature>
<evidence type="ECO:0000313" key="3">
    <source>
        <dbReference type="Proteomes" id="UP000256900"/>
    </source>
</evidence>
<protein>
    <recommendedName>
        <fullName evidence="4">Lambda family phage tail tape measure protein</fullName>
    </recommendedName>
</protein>
<evidence type="ECO:0008006" key="4">
    <source>
        <dbReference type="Google" id="ProtNLM"/>
    </source>
</evidence>
<dbReference type="AlphaFoldDB" id="A0A3D9YWG9"/>
<dbReference type="Proteomes" id="UP000256900">
    <property type="component" value="Unassembled WGS sequence"/>
</dbReference>
<organism evidence="2 3">
    <name type="scientific">Methylovirgula ligni</name>
    <dbReference type="NCBI Taxonomy" id="569860"/>
    <lineage>
        <taxon>Bacteria</taxon>
        <taxon>Pseudomonadati</taxon>
        <taxon>Pseudomonadota</taxon>
        <taxon>Alphaproteobacteria</taxon>
        <taxon>Hyphomicrobiales</taxon>
        <taxon>Beijerinckiaceae</taxon>
        <taxon>Methylovirgula</taxon>
    </lineage>
</organism>
<reference evidence="2 3" key="1">
    <citation type="submission" date="2018-08" db="EMBL/GenBank/DDBJ databases">
        <title>Genomic Encyclopedia of Type Strains, Phase IV (KMG-IV): sequencing the most valuable type-strain genomes for metagenomic binning, comparative biology and taxonomic classification.</title>
        <authorList>
            <person name="Goeker M."/>
        </authorList>
    </citation>
    <scope>NUCLEOTIDE SEQUENCE [LARGE SCALE GENOMIC DNA]</scope>
    <source>
        <strain evidence="2 3">BW863</strain>
    </source>
</reference>
<evidence type="ECO:0000313" key="2">
    <source>
        <dbReference type="EMBL" id="REF83249.1"/>
    </source>
</evidence>
<sequence length="834" mass="87673">MADDVYYAFGGDISGLEAALAEAKAQVSSYSSELRKLAAEMQRTGASADSDLGQKMRAVGAELADAQAHASEFRDKIREAGQGGEQAFSSIAEMLPEIAAAMGIAFSIDAVKEWVAGMAEAGEAAEKAGHQLGISAAQASQLSAEAALTGTDFQSLENDLQRFQLGLAGAQNSTNRVAQGLRVLGLNAREFSGLSVDQQVLKLADAFSGFADGPTKTAAAMALLGRSGAEMLPFLDRGREGFEELTAEVQRLGASLSNDQAAAFMQVEENFHRVQAAAQGLSISMFSALAPSINGAINAFVDFRGDLDQASAHSQASRAEMQLLADAGKTVATGFIGLGSIFTSTLSLVELAVREVVDAVGTAGAVIRDAWQRNWTEIPVDAKAGLSSMKTDLEQFASDQKAIVENGFKSVETMWTTTPESAAMATATQRLRTEMGAVPETATRAATALKSVGDAAGGAALNAQKMRELFTGLPAVPQMQIGGNKDADQALEAQLTSLNQEVDAYKSAYTLQDGLIQEQVKTKQLSAQQGLQAVLDALQDEQQDVGEVYSREEALAQGNQQKLREIQLQAAKFQEENAKAVQDAQIKSAEQTVQQWRQAFNEINSAFDSQISGLIRGTTTWSQAFKNVITQLTVDLAKFFINWGLQATETELMQLAGIGRVTTAQEASDVAKGASQAASAASATTSALAGVLTQLKADAAAVYGGVFAFLAPFMGPAAVGPATASAGSVAAAGIGSFDIGSWSVPMDQLAMVHQGEMIVPAAQTPWMQSLASSAGKTRAGMTGGGDTNHNALHVHLPNVKNSNDFMSDFRANRGEVAKQLSRHMASSRWRPKAT</sequence>
<gene>
    <name evidence="2" type="ORF">DES32_3165</name>
</gene>
<feature type="coiled-coil region" evidence="1">
    <location>
        <begin position="13"/>
        <end position="40"/>
    </location>
</feature>
<dbReference type="OrthoDB" id="7592271at2"/>
<dbReference type="RefSeq" id="WP_129396506.1">
    <property type="nucleotide sequence ID" value="NZ_CP025086.1"/>
</dbReference>